<feature type="transmembrane region" description="Helical" evidence="5">
    <location>
        <begin position="265"/>
        <end position="284"/>
    </location>
</feature>
<dbReference type="RefSeq" id="WP_124324584.1">
    <property type="nucleotide sequence ID" value="NZ_CP118137.1"/>
</dbReference>
<feature type="transmembrane region" description="Helical" evidence="5">
    <location>
        <begin position="296"/>
        <end position="317"/>
    </location>
</feature>
<dbReference type="Gene3D" id="1.20.1250.20">
    <property type="entry name" value="MFS general substrate transporter like domains"/>
    <property type="match status" value="1"/>
</dbReference>
<dbReference type="CDD" id="cd17365">
    <property type="entry name" value="MFS_PcaK_like"/>
    <property type="match status" value="1"/>
</dbReference>
<name>A0AAX3FP94_9PSED</name>
<dbReference type="GO" id="GO:0005886">
    <property type="term" value="C:plasma membrane"/>
    <property type="evidence" value="ECO:0007669"/>
    <property type="project" value="TreeGrafter"/>
</dbReference>
<evidence type="ECO:0000256" key="2">
    <source>
        <dbReference type="ARBA" id="ARBA00022692"/>
    </source>
</evidence>
<feature type="transmembrane region" description="Helical" evidence="5">
    <location>
        <begin position="180"/>
        <end position="202"/>
    </location>
</feature>
<evidence type="ECO:0000256" key="1">
    <source>
        <dbReference type="ARBA" id="ARBA00004141"/>
    </source>
</evidence>
<evidence type="ECO:0000313" key="8">
    <source>
        <dbReference type="Proteomes" id="UP000277437"/>
    </source>
</evidence>
<feature type="transmembrane region" description="Helical" evidence="5">
    <location>
        <begin position="119"/>
        <end position="139"/>
    </location>
</feature>
<gene>
    <name evidence="7" type="primary">pcaK_1</name>
    <name evidence="7" type="ORF">NCTC7357_00725</name>
</gene>
<keyword evidence="2 5" id="KW-0812">Transmembrane</keyword>
<protein>
    <submittedName>
        <fullName evidence="7">MFS family transporter</fullName>
    </submittedName>
</protein>
<evidence type="ECO:0000256" key="5">
    <source>
        <dbReference type="SAM" id="Phobius"/>
    </source>
</evidence>
<dbReference type="PROSITE" id="PS00217">
    <property type="entry name" value="SUGAR_TRANSPORT_2"/>
    <property type="match status" value="1"/>
</dbReference>
<feature type="transmembrane region" description="Helical" evidence="5">
    <location>
        <begin position="26"/>
        <end position="50"/>
    </location>
</feature>
<dbReference type="Pfam" id="PF07690">
    <property type="entry name" value="MFS_1"/>
    <property type="match status" value="1"/>
</dbReference>
<dbReference type="InterPro" id="IPR005829">
    <property type="entry name" value="Sugar_transporter_CS"/>
</dbReference>
<feature type="transmembrane region" description="Helical" evidence="5">
    <location>
        <begin position="151"/>
        <end position="174"/>
    </location>
</feature>
<dbReference type="AlphaFoldDB" id="A0AAX3FP94"/>
<feature type="transmembrane region" description="Helical" evidence="5">
    <location>
        <begin position="94"/>
        <end position="113"/>
    </location>
</feature>
<proteinExistence type="predicted"/>
<dbReference type="Proteomes" id="UP000277437">
    <property type="component" value="Chromosome"/>
</dbReference>
<feature type="transmembrane region" description="Helical" evidence="5">
    <location>
        <begin position="422"/>
        <end position="440"/>
    </location>
</feature>
<accession>A0AAX3FP94</accession>
<organism evidence="7 8">
    <name type="scientific">Pseudomonas chlororaphis</name>
    <dbReference type="NCBI Taxonomy" id="587753"/>
    <lineage>
        <taxon>Bacteria</taxon>
        <taxon>Pseudomonadati</taxon>
        <taxon>Pseudomonadota</taxon>
        <taxon>Gammaproteobacteria</taxon>
        <taxon>Pseudomonadales</taxon>
        <taxon>Pseudomonadaceae</taxon>
        <taxon>Pseudomonas</taxon>
    </lineage>
</organism>
<evidence type="ECO:0000256" key="3">
    <source>
        <dbReference type="ARBA" id="ARBA00022989"/>
    </source>
</evidence>
<dbReference type="PANTHER" id="PTHR23508:SF10">
    <property type="entry name" value="CARBOXYLIC ACID TRANSPORTER PROTEIN HOMOLOG"/>
    <property type="match status" value="1"/>
</dbReference>
<dbReference type="InterPro" id="IPR036259">
    <property type="entry name" value="MFS_trans_sf"/>
</dbReference>
<dbReference type="InterPro" id="IPR011701">
    <property type="entry name" value="MFS"/>
</dbReference>
<evidence type="ECO:0000313" key="7">
    <source>
        <dbReference type="EMBL" id="VEF72489.1"/>
    </source>
</evidence>
<dbReference type="PROSITE" id="PS50850">
    <property type="entry name" value="MFS"/>
    <property type="match status" value="1"/>
</dbReference>
<dbReference type="SUPFAM" id="SSF103473">
    <property type="entry name" value="MFS general substrate transporter"/>
    <property type="match status" value="1"/>
</dbReference>
<keyword evidence="3 5" id="KW-1133">Transmembrane helix</keyword>
<reference evidence="7 8" key="1">
    <citation type="submission" date="2018-12" db="EMBL/GenBank/DDBJ databases">
        <authorList>
            <consortium name="Pathogen Informatics"/>
        </authorList>
    </citation>
    <scope>NUCLEOTIDE SEQUENCE [LARGE SCALE GENOMIC DNA]</scope>
    <source>
        <strain evidence="7 8">NCTC7357</strain>
    </source>
</reference>
<feature type="transmembrane region" description="Helical" evidence="5">
    <location>
        <begin position="62"/>
        <end position="82"/>
    </location>
</feature>
<dbReference type="InterPro" id="IPR020846">
    <property type="entry name" value="MFS_dom"/>
</dbReference>
<dbReference type="PROSITE" id="PS00216">
    <property type="entry name" value="SUGAR_TRANSPORT_1"/>
    <property type="match status" value="1"/>
</dbReference>
<dbReference type="PANTHER" id="PTHR23508">
    <property type="entry name" value="CARBOXYLIC ACID TRANSPORTER PROTEIN HOMOLOG"/>
    <property type="match status" value="1"/>
</dbReference>
<feature type="domain" description="Major facilitator superfamily (MFS) profile" evidence="6">
    <location>
        <begin position="28"/>
        <end position="445"/>
    </location>
</feature>
<keyword evidence="4 5" id="KW-0472">Membrane</keyword>
<evidence type="ECO:0000256" key="4">
    <source>
        <dbReference type="ARBA" id="ARBA00023136"/>
    </source>
</evidence>
<evidence type="ECO:0000259" key="6">
    <source>
        <dbReference type="PROSITE" id="PS50850"/>
    </source>
</evidence>
<feature type="transmembrane region" description="Helical" evidence="5">
    <location>
        <begin position="353"/>
        <end position="378"/>
    </location>
</feature>
<feature type="transmembrane region" description="Helical" evidence="5">
    <location>
        <begin position="390"/>
        <end position="416"/>
    </location>
</feature>
<comment type="subcellular location">
    <subcellularLocation>
        <location evidence="1">Membrane</location>
        <topology evidence="1">Multi-pass membrane protein</topology>
    </subcellularLocation>
</comment>
<sequence length="460" mass="48718">MSSTDNNNSVDVQDFIDRQPVAPFQWLILLLCFLVTALDGLDTAAVGFIAPALREEWGLSPAQLNPVLGAALLGLMLGAFAAGPLADRLGRKTVLLWSVLFFGGWSVAAAFAGNLETLTVLRFLTGLGLGGAMPNAITLTSEYCPQRRRSLMVTSMFCGFTLGSALGGVVAAHLVPLHGWRSVLLLGGGLPLLLVPVLIWWLPESVRFLVLRKAQQRERVSTILRRIGPLPEGWNGRFDLGDAGVAGAKPVSPVRLILRGHLSRGTLLLWSAFFMSLLIIYMMTNWLPLLIKDTGLSLSQAALISAMFQIGGTLGAVSLGASMDRLDPWRVLTLAYLCGAGFLWAIGQYYQSFYPLVLCVAGMGFCISGTQVGANALASGFYPTASRATGVAWAHGVGRIGSITGTLGGGVMLSLGLGFNDIFSLLMAPALIAAGAMFLMGRRYRAAPAAPALVEAPAQP</sequence>
<feature type="transmembrane region" description="Helical" evidence="5">
    <location>
        <begin position="329"/>
        <end position="347"/>
    </location>
</feature>
<dbReference type="EMBL" id="LR134334">
    <property type="protein sequence ID" value="VEF72489.1"/>
    <property type="molecule type" value="Genomic_DNA"/>
</dbReference>
<dbReference type="GO" id="GO:0046943">
    <property type="term" value="F:carboxylic acid transmembrane transporter activity"/>
    <property type="evidence" value="ECO:0007669"/>
    <property type="project" value="TreeGrafter"/>
</dbReference>